<reference evidence="2" key="1">
    <citation type="submission" date="2020-02" db="EMBL/GenBank/DDBJ databases">
        <authorList>
            <person name="Meier V. D."/>
        </authorList>
    </citation>
    <scope>NUCLEOTIDE SEQUENCE</scope>
    <source>
        <strain evidence="2">AVDCRST_MAG08</strain>
    </source>
</reference>
<accession>A0A6J4IFN6</accession>
<dbReference type="EMBL" id="CADCTG010000164">
    <property type="protein sequence ID" value="CAA9248866.1"/>
    <property type="molecule type" value="Genomic_DNA"/>
</dbReference>
<dbReference type="InterPro" id="IPR005064">
    <property type="entry name" value="BUG"/>
</dbReference>
<dbReference type="AlphaFoldDB" id="A0A6J4IFN6"/>
<dbReference type="Pfam" id="PF03401">
    <property type="entry name" value="TctC"/>
    <property type="match status" value="1"/>
</dbReference>
<dbReference type="PIRSF" id="PIRSF017082">
    <property type="entry name" value="YflP"/>
    <property type="match status" value="1"/>
</dbReference>
<evidence type="ECO:0000256" key="1">
    <source>
        <dbReference type="ARBA" id="ARBA00006987"/>
    </source>
</evidence>
<dbReference type="Gene3D" id="3.40.190.150">
    <property type="entry name" value="Bordetella uptake gene, domain 1"/>
    <property type="match status" value="1"/>
</dbReference>
<evidence type="ECO:0000313" key="2">
    <source>
        <dbReference type="EMBL" id="CAA9248866.1"/>
    </source>
</evidence>
<dbReference type="Gene3D" id="3.40.190.10">
    <property type="entry name" value="Periplasmic binding protein-like II"/>
    <property type="match status" value="1"/>
</dbReference>
<dbReference type="PANTHER" id="PTHR42928">
    <property type="entry name" value="TRICARBOXYLATE-BINDING PROTEIN"/>
    <property type="match status" value="1"/>
</dbReference>
<dbReference type="InterPro" id="IPR042100">
    <property type="entry name" value="Bug_dom1"/>
</dbReference>
<gene>
    <name evidence="2" type="ORF">AVDCRST_MAG08-2004</name>
</gene>
<protein>
    <submittedName>
        <fullName evidence="2">BUG/TctC family periplasmic protein</fullName>
    </submittedName>
</protein>
<name>A0A6J4IFN6_9PROT</name>
<dbReference type="PANTHER" id="PTHR42928:SF5">
    <property type="entry name" value="BLR1237 PROTEIN"/>
    <property type="match status" value="1"/>
</dbReference>
<proteinExistence type="inferred from homology"/>
<dbReference type="SUPFAM" id="SSF53850">
    <property type="entry name" value="Periplasmic binding protein-like II"/>
    <property type="match status" value="1"/>
</dbReference>
<comment type="similarity">
    <text evidence="1">Belongs to the UPF0065 (bug) family.</text>
</comment>
<organism evidence="2">
    <name type="scientific">uncultured Acetobacteraceae bacterium</name>
    <dbReference type="NCBI Taxonomy" id="169975"/>
    <lineage>
        <taxon>Bacteria</taxon>
        <taxon>Pseudomonadati</taxon>
        <taxon>Pseudomonadota</taxon>
        <taxon>Alphaproteobacteria</taxon>
        <taxon>Acetobacterales</taxon>
        <taxon>Acetobacteraceae</taxon>
        <taxon>environmental samples</taxon>
    </lineage>
</organism>
<sequence length="294" mass="31156">MRVIVGFPPGGSLDVMTRLAAEQMAQRLGQPFVVETRSGASGNIGAEAIARAAPDGHTIGTVSMHNVVINPMLFASLPFDPDKDFAWISAMWDLPNVAVVPADHVPARSLAEFVAWAKARPQGVSYGSSGVGTTIHLSGAYLLARAGVQGTHVSFRGAAQTIPAMLSGDVHLAVDNLASYVGVIREGRMRALAVTTPERWPTLPDVPTMAEAGMADFNVSPWHLWAAPTGTPRPVVDRLSREVRAAFADPALQQRAIGMGARLTGSTPEEAAARLAREKPQWAEMVRLSGAQPT</sequence>